<keyword evidence="3" id="KW-0645">Protease</keyword>
<feature type="transmembrane region" description="Helical" evidence="8">
    <location>
        <begin position="134"/>
        <end position="151"/>
    </location>
</feature>
<feature type="transmembrane region" description="Helical" evidence="8">
    <location>
        <begin position="64"/>
        <end position="90"/>
    </location>
</feature>
<keyword evidence="7 8" id="KW-0472">Membrane</keyword>
<dbReference type="STRING" id="649747.HMPREF0083_04639"/>
<feature type="transmembrane region" description="Helical" evidence="8">
    <location>
        <begin position="31"/>
        <end position="52"/>
    </location>
</feature>
<feature type="transmembrane region" description="Helical" evidence="8">
    <location>
        <begin position="96"/>
        <end position="114"/>
    </location>
</feature>
<keyword evidence="6 8" id="KW-1133">Transmembrane helix</keyword>
<keyword evidence="4 8" id="KW-0812">Transmembrane</keyword>
<dbReference type="GeneID" id="92841157"/>
<proteinExistence type="predicted"/>
<dbReference type="HOGENOM" id="CLU_119880_0_0_9"/>
<dbReference type="EMBL" id="AWSJ01000285">
    <property type="protein sequence ID" value="ERI07264.1"/>
    <property type="molecule type" value="Genomic_DNA"/>
</dbReference>
<dbReference type="GO" id="GO:0008233">
    <property type="term" value="F:peptidase activity"/>
    <property type="evidence" value="ECO:0007669"/>
    <property type="project" value="UniProtKB-KW"/>
</dbReference>
<dbReference type="eggNOG" id="COG4512">
    <property type="taxonomic scope" value="Bacteria"/>
</dbReference>
<dbReference type="InterPro" id="IPR006741">
    <property type="entry name" value="AgrB"/>
</dbReference>
<protein>
    <submittedName>
        <fullName evidence="9">Accessory protein regulator protein B</fullName>
    </submittedName>
</protein>
<evidence type="ECO:0000256" key="8">
    <source>
        <dbReference type="SAM" id="Phobius"/>
    </source>
</evidence>
<evidence type="ECO:0000256" key="2">
    <source>
        <dbReference type="ARBA" id="ARBA00022654"/>
    </source>
</evidence>
<comment type="caution">
    <text evidence="9">The sequence shown here is derived from an EMBL/GenBank/DDBJ whole genome shotgun (WGS) entry which is preliminary data.</text>
</comment>
<gene>
    <name evidence="9" type="ORF">HMPREF0083_04639</name>
</gene>
<reference evidence="9 10" key="1">
    <citation type="submission" date="2013-08" db="EMBL/GenBank/DDBJ databases">
        <authorList>
            <person name="Weinstock G."/>
            <person name="Sodergren E."/>
            <person name="Wylie T."/>
            <person name="Fulton L."/>
            <person name="Fulton R."/>
            <person name="Fronick C."/>
            <person name="O'Laughlin M."/>
            <person name="Godfrey J."/>
            <person name="Miner T."/>
            <person name="Herter B."/>
            <person name="Appelbaum E."/>
            <person name="Cordes M."/>
            <person name="Lek S."/>
            <person name="Wollam A."/>
            <person name="Pepin K.H."/>
            <person name="Palsikar V.B."/>
            <person name="Mitreva M."/>
            <person name="Wilson R.K."/>
        </authorList>
    </citation>
    <scope>NUCLEOTIDE SEQUENCE [LARGE SCALE GENOMIC DNA]</scope>
    <source>
        <strain evidence="9 10">ATCC 12856</strain>
    </source>
</reference>
<dbReference type="PATRIC" id="fig|649747.3.peg.4180"/>
<evidence type="ECO:0000256" key="7">
    <source>
        <dbReference type="ARBA" id="ARBA00023136"/>
    </source>
</evidence>
<organism evidence="9 10">
    <name type="scientific">Aneurinibacillus aneurinilyticus ATCC 12856</name>
    <dbReference type="NCBI Taxonomy" id="649747"/>
    <lineage>
        <taxon>Bacteria</taxon>
        <taxon>Bacillati</taxon>
        <taxon>Bacillota</taxon>
        <taxon>Bacilli</taxon>
        <taxon>Bacillales</taxon>
        <taxon>Paenibacillaceae</taxon>
        <taxon>Aneurinibacillus group</taxon>
        <taxon>Aneurinibacillus</taxon>
    </lineage>
</organism>
<feature type="transmembrane region" description="Helical" evidence="8">
    <location>
        <begin position="157"/>
        <end position="179"/>
    </location>
</feature>
<keyword evidence="5" id="KW-0378">Hydrolase</keyword>
<name>U1WFG3_ANEAE</name>
<evidence type="ECO:0000313" key="9">
    <source>
        <dbReference type="EMBL" id="ERI07264.1"/>
    </source>
</evidence>
<evidence type="ECO:0000256" key="6">
    <source>
        <dbReference type="ARBA" id="ARBA00022989"/>
    </source>
</evidence>
<evidence type="ECO:0000256" key="3">
    <source>
        <dbReference type="ARBA" id="ARBA00022670"/>
    </source>
</evidence>
<dbReference type="Pfam" id="PF04647">
    <property type="entry name" value="AgrB"/>
    <property type="match status" value="1"/>
</dbReference>
<dbReference type="AlphaFoldDB" id="U1WFG3"/>
<dbReference type="GO" id="GO:0016020">
    <property type="term" value="C:membrane"/>
    <property type="evidence" value="ECO:0007669"/>
    <property type="project" value="InterPro"/>
</dbReference>
<evidence type="ECO:0000313" key="10">
    <source>
        <dbReference type="Proteomes" id="UP000016511"/>
    </source>
</evidence>
<keyword evidence="2" id="KW-0673">Quorum sensing</keyword>
<evidence type="ECO:0000256" key="4">
    <source>
        <dbReference type="ARBA" id="ARBA00022692"/>
    </source>
</evidence>
<sequence length="186" mass="20653">MEKIAEKMAIIIKQKSDHPSSVAVLKFALEGILNTLVTLALLFLVAALLGKVETVLTMAMAFGILRLFTGGAHLSTGWSCAIVSTVFFIVTSFIPVTQVMAYFCIAACLVILVWKPYYLEPHQSSRALQYRKKYQCLAFLCIAFGFLLTYSQNSNTFSFGLFLQSLTVTPWGVSIIHTINRLLERG</sequence>
<accession>U1WFG3</accession>
<dbReference type="GO" id="GO:0006508">
    <property type="term" value="P:proteolysis"/>
    <property type="evidence" value="ECO:0007669"/>
    <property type="project" value="UniProtKB-KW"/>
</dbReference>
<keyword evidence="10" id="KW-1185">Reference proteome</keyword>
<evidence type="ECO:0000256" key="5">
    <source>
        <dbReference type="ARBA" id="ARBA00022801"/>
    </source>
</evidence>
<dbReference type="RefSeq" id="WP_021624055.1">
    <property type="nucleotide sequence ID" value="NZ_KE952892.1"/>
</dbReference>
<evidence type="ECO:0000256" key="1">
    <source>
        <dbReference type="ARBA" id="ARBA00022475"/>
    </source>
</evidence>
<dbReference type="Proteomes" id="UP000016511">
    <property type="component" value="Unassembled WGS sequence"/>
</dbReference>
<keyword evidence="1" id="KW-1003">Cell membrane</keyword>
<dbReference type="GO" id="GO:0009372">
    <property type="term" value="P:quorum sensing"/>
    <property type="evidence" value="ECO:0007669"/>
    <property type="project" value="UniProtKB-KW"/>
</dbReference>
<dbReference type="SMART" id="SM00793">
    <property type="entry name" value="AgrB"/>
    <property type="match status" value="1"/>
</dbReference>